<dbReference type="Gene3D" id="1.10.260.40">
    <property type="entry name" value="lambda repressor-like DNA-binding domains"/>
    <property type="match status" value="1"/>
</dbReference>
<reference evidence="3 4" key="1">
    <citation type="submission" date="2023-07" db="EMBL/GenBank/DDBJ databases">
        <title>Sequencing the genomes of 1000 actinobacteria strains.</title>
        <authorList>
            <person name="Klenk H.-P."/>
        </authorList>
    </citation>
    <scope>NUCLEOTIDE SEQUENCE [LARGE SCALE GENOMIC DNA]</scope>
    <source>
        <strain evidence="3 4">DSM 44710</strain>
    </source>
</reference>
<dbReference type="InterPro" id="IPR043917">
    <property type="entry name" value="DUF5753"/>
</dbReference>
<feature type="domain" description="HTH cro/C1-type" evidence="2">
    <location>
        <begin position="28"/>
        <end position="81"/>
    </location>
</feature>
<dbReference type="PROSITE" id="PS50943">
    <property type="entry name" value="HTH_CROC1"/>
    <property type="match status" value="1"/>
</dbReference>
<dbReference type="EMBL" id="JAUSRA010000001">
    <property type="protein sequence ID" value="MDP9792553.1"/>
    <property type="molecule type" value="Genomic_DNA"/>
</dbReference>
<dbReference type="RefSeq" id="WP_306827428.1">
    <property type="nucleotide sequence ID" value="NZ_JAUSRA010000001.1"/>
</dbReference>
<feature type="compositionally biased region" description="Pro residues" evidence="1">
    <location>
        <begin position="318"/>
        <end position="329"/>
    </location>
</feature>
<protein>
    <submittedName>
        <fullName evidence="3">Transcriptional regulator with XRE-family HTH domain</fullName>
    </submittedName>
</protein>
<dbReference type="SUPFAM" id="SSF47413">
    <property type="entry name" value="lambda repressor-like DNA-binding domains"/>
    <property type="match status" value="1"/>
</dbReference>
<proteinExistence type="predicted"/>
<accession>A0ABT9MMC5</accession>
<gene>
    <name evidence="3" type="ORF">J2S43_001065</name>
</gene>
<evidence type="ECO:0000313" key="4">
    <source>
        <dbReference type="Proteomes" id="UP001240984"/>
    </source>
</evidence>
<feature type="region of interest" description="Disordered" evidence="1">
    <location>
        <begin position="295"/>
        <end position="329"/>
    </location>
</feature>
<evidence type="ECO:0000313" key="3">
    <source>
        <dbReference type="EMBL" id="MDP9792553.1"/>
    </source>
</evidence>
<evidence type="ECO:0000259" key="2">
    <source>
        <dbReference type="PROSITE" id="PS50943"/>
    </source>
</evidence>
<sequence length="329" mass="35852">MTRQPFRIASSLSTRHSPFARWSLGKLLHLARTAAGMSAKEAAQRTYFTASHLLAIEAGEISVHPKNMGDLCDAYKIQGGLRSLALRLAAESRRSEWWQQYGVVPAWHALSVSMENAACRIRLYTSALVPDLLQTHEYALAVCHLQPGLTSTEIQQHLTVRMRRQELLQRPAPLALDVVVDEAVLHRQIAGPDAHHRQLLHLRDATQREATTIRVIPFSAGAHRPLAHAGFAIFDFAPADTTWSAPTTVYREDLAGATYLHQPADVELHGTLWRELGTHALDPHASAALITALATSSEPPPATTSITDGSTPSIAISPAPPAPLPPRPA</sequence>
<dbReference type="Pfam" id="PF19054">
    <property type="entry name" value="DUF5753"/>
    <property type="match status" value="1"/>
</dbReference>
<name>A0ABT9MMC5_9ACTN</name>
<organism evidence="3 4">
    <name type="scientific">Catenuloplanes nepalensis</name>
    <dbReference type="NCBI Taxonomy" id="587533"/>
    <lineage>
        <taxon>Bacteria</taxon>
        <taxon>Bacillati</taxon>
        <taxon>Actinomycetota</taxon>
        <taxon>Actinomycetes</taxon>
        <taxon>Micromonosporales</taxon>
        <taxon>Micromonosporaceae</taxon>
        <taxon>Catenuloplanes</taxon>
    </lineage>
</organism>
<dbReference type="InterPro" id="IPR001387">
    <property type="entry name" value="Cro/C1-type_HTH"/>
</dbReference>
<comment type="caution">
    <text evidence="3">The sequence shown here is derived from an EMBL/GenBank/DDBJ whole genome shotgun (WGS) entry which is preliminary data.</text>
</comment>
<dbReference type="Proteomes" id="UP001240984">
    <property type="component" value="Unassembled WGS sequence"/>
</dbReference>
<evidence type="ECO:0000256" key="1">
    <source>
        <dbReference type="SAM" id="MobiDB-lite"/>
    </source>
</evidence>
<dbReference type="CDD" id="cd00093">
    <property type="entry name" value="HTH_XRE"/>
    <property type="match status" value="1"/>
</dbReference>
<dbReference type="InterPro" id="IPR010982">
    <property type="entry name" value="Lambda_DNA-bd_dom_sf"/>
</dbReference>
<keyword evidence="4" id="KW-1185">Reference proteome</keyword>
<dbReference type="Pfam" id="PF13560">
    <property type="entry name" value="HTH_31"/>
    <property type="match status" value="1"/>
</dbReference>